<dbReference type="InterPro" id="IPR052833">
    <property type="entry name" value="Telomeric_DNA-bd_trans-reg"/>
</dbReference>
<keyword evidence="2" id="KW-0539">Nucleus</keyword>
<feature type="compositionally biased region" description="Pro residues" evidence="4">
    <location>
        <begin position="550"/>
        <end position="587"/>
    </location>
</feature>
<dbReference type="OrthoDB" id="3366990at2759"/>
<feature type="region of interest" description="Disordered" evidence="4">
    <location>
        <begin position="690"/>
        <end position="715"/>
    </location>
</feature>
<accession>A0A9W4MRT4</accession>
<dbReference type="InterPro" id="IPR017930">
    <property type="entry name" value="Myb_dom"/>
</dbReference>
<feature type="compositionally biased region" description="Polar residues" evidence="4">
    <location>
        <begin position="15"/>
        <end position="31"/>
    </location>
</feature>
<feature type="compositionally biased region" description="Basic and acidic residues" evidence="4">
    <location>
        <begin position="797"/>
        <end position="814"/>
    </location>
</feature>
<keyword evidence="7" id="KW-1185">Reference proteome</keyword>
<feature type="region of interest" description="Disordered" evidence="4">
    <location>
        <begin position="791"/>
        <end position="814"/>
    </location>
</feature>
<feature type="region of interest" description="Disordered" evidence="4">
    <location>
        <begin position="827"/>
        <end position="895"/>
    </location>
</feature>
<dbReference type="Proteomes" id="UP001153618">
    <property type="component" value="Unassembled WGS sequence"/>
</dbReference>
<protein>
    <recommendedName>
        <fullName evidence="5">HTH myb-type domain-containing protein</fullName>
    </recommendedName>
</protein>
<dbReference type="GO" id="GO:0003691">
    <property type="term" value="F:double-stranded telomeric DNA binding"/>
    <property type="evidence" value="ECO:0007669"/>
    <property type="project" value="TreeGrafter"/>
</dbReference>
<feature type="compositionally biased region" description="Low complexity" evidence="4">
    <location>
        <begin position="874"/>
        <end position="884"/>
    </location>
</feature>
<proteinExistence type="predicted"/>
<evidence type="ECO:0000256" key="2">
    <source>
        <dbReference type="ARBA" id="ARBA00023242"/>
    </source>
</evidence>
<dbReference type="PROSITE" id="PS51294">
    <property type="entry name" value="HTH_MYB"/>
    <property type="match status" value="1"/>
</dbReference>
<dbReference type="CDD" id="cd11660">
    <property type="entry name" value="SANT_TRF"/>
    <property type="match status" value="1"/>
</dbReference>
<dbReference type="PANTHER" id="PTHR47807:SF1">
    <property type="entry name" value="PROTEIN TBF1"/>
    <property type="match status" value="1"/>
</dbReference>
<feature type="compositionally biased region" description="Polar residues" evidence="4">
    <location>
        <begin position="627"/>
        <end position="637"/>
    </location>
</feature>
<evidence type="ECO:0000313" key="6">
    <source>
        <dbReference type="EMBL" id="CAG8106676.1"/>
    </source>
</evidence>
<evidence type="ECO:0000256" key="4">
    <source>
        <dbReference type="SAM" id="MobiDB-lite"/>
    </source>
</evidence>
<evidence type="ECO:0000256" key="3">
    <source>
        <dbReference type="ARBA" id="ARBA00023306"/>
    </source>
</evidence>
<dbReference type="Gene3D" id="1.10.10.60">
    <property type="entry name" value="Homeodomain-like"/>
    <property type="match status" value="1"/>
</dbReference>
<comment type="caution">
    <text evidence="6">The sequence shown here is derived from an EMBL/GenBank/DDBJ whole genome shotgun (WGS) entry which is preliminary data.</text>
</comment>
<dbReference type="FunFam" id="1.10.10.60:FF:000137">
    <property type="entry name" value="MYB DNA binding protein"/>
    <property type="match status" value="1"/>
</dbReference>
<feature type="region of interest" description="Disordered" evidence="4">
    <location>
        <begin position="1"/>
        <end position="59"/>
    </location>
</feature>
<dbReference type="SUPFAM" id="SSF46689">
    <property type="entry name" value="Homeodomain-like"/>
    <property type="match status" value="1"/>
</dbReference>
<feature type="compositionally biased region" description="Low complexity" evidence="4">
    <location>
        <begin position="531"/>
        <end position="549"/>
    </location>
</feature>
<dbReference type="EMBL" id="CAJVOS010000024">
    <property type="protein sequence ID" value="CAG8106676.1"/>
    <property type="molecule type" value="Genomic_DNA"/>
</dbReference>
<keyword evidence="3" id="KW-0131">Cell cycle</keyword>
<keyword evidence="1" id="KW-0238">DNA-binding</keyword>
<evidence type="ECO:0000313" key="7">
    <source>
        <dbReference type="Proteomes" id="UP001153618"/>
    </source>
</evidence>
<reference evidence="6" key="1">
    <citation type="submission" date="2021-07" db="EMBL/GenBank/DDBJ databases">
        <authorList>
            <person name="Branca A.L. A."/>
        </authorList>
    </citation>
    <scope>NUCLEOTIDE SEQUENCE</scope>
</reference>
<name>A0A9W4MRT4_PENOL</name>
<feature type="compositionally biased region" description="Basic and acidic residues" evidence="4">
    <location>
        <begin position="110"/>
        <end position="119"/>
    </location>
</feature>
<gene>
    <name evidence="6" type="ORF">POLS_LOCUS4834</name>
</gene>
<organism evidence="6 7">
    <name type="scientific">Penicillium olsonii</name>
    <dbReference type="NCBI Taxonomy" id="99116"/>
    <lineage>
        <taxon>Eukaryota</taxon>
        <taxon>Fungi</taxon>
        <taxon>Dikarya</taxon>
        <taxon>Ascomycota</taxon>
        <taxon>Pezizomycotina</taxon>
        <taxon>Eurotiomycetes</taxon>
        <taxon>Eurotiomycetidae</taxon>
        <taxon>Eurotiales</taxon>
        <taxon>Aspergillaceae</taxon>
        <taxon>Penicillium</taxon>
    </lineage>
</organism>
<feature type="region of interest" description="Disordered" evidence="4">
    <location>
        <begin position="463"/>
        <end position="490"/>
    </location>
</feature>
<feature type="compositionally biased region" description="Polar residues" evidence="4">
    <location>
        <begin position="848"/>
        <end position="871"/>
    </location>
</feature>
<feature type="domain" description="HTH myb-type" evidence="5">
    <location>
        <begin position="710"/>
        <end position="763"/>
    </location>
</feature>
<dbReference type="InterPro" id="IPR009057">
    <property type="entry name" value="Homeodomain-like_sf"/>
</dbReference>
<dbReference type="GO" id="GO:0042803">
    <property type="term" value="F:protein homodimerization activity"/>
    <property type="evidence" value="ECO:0007669"/>
    <property type="project" value="InterPro"/>
</dbReference>
<evidence type="ECO:0000259" key="5">
    <source>
        <dbReference type="PROSITE" id="PS51294"/>
    </source>
</evidence>
<dbReference type="InterPro" id="IPR013867">
    <property type="entry name" value="Telomere_rpt-bd_fac_dimer_dom"/>
</dbReference>
<dbReference type="GO" id="GO:0010833">
    <property type="term" value="P:telomere maintenance via telomere lengthening"/>
    <property type="evidence" value="ECO:0007669"/>
    <property type="project" value="TreeGrafter"/>
</dbReference>
<feature type="compositionally biased region" description="Basic and acidic residues" evidence="4">
    <location>
        <begin position="90"/>
        <end position="101"/>
    </location>
</feature>
<dbReference type="PANTHER" id="PTHR47807">
    <property type="entry name" value="PROTEIN TBF1"/>
    <property type="match status" value="1"/>
</dbReference>
<dbReference type="InterPro" id="IPR001005">
    <property type="entry name" value="SANT/Myb"/>
</dbReference>
<sequence length="895" mass="98991">MRPTPKPSFLLSEVDTPTQQRVQMADTQGSPSFDGEAAAFPPFPPQETDLGKSSLPTVPSRSLDLAITTANEPQYDQLSPLLTNYSSDQKPSHIIDHEEHGSPPAKKRRTDGGPDGEVHLPPDSILMADHHGAGHKIEEELASALGEGVIDTVEPTDNVINQPLQPESLDAPAGVAPTQQGDAEINPDVATIISEIMDHTERQEQTVALGPQEIPPANDFPGSRGFAFLKANSHLKIQSLPILDNLSTQILSFLSKNTYQDLTAMVSEPESENGQAYATMRSLFDHTKRVYTVKHSFLQPTDLEITDPSQIDVIRKANLASFVSSIFGSQEIGFADLNDHFLDVFVPEGGRLLKVQGALYLELKTQAFIAAMHNKSITRTQLLYNVFPDDMEQRLLARRPGTRQLAPSETDFVNRLTSRRDILLNDINNEDALNALPDKYHWEDFLRDLSSYISKNFDAINTQQGKKPIKGRQPSSSNGDAHESPNTTHQGQFSLNQQVEVPVDRNMHGDLVARAARAAQIALQGHGLRRSQQQSQSQQQNQTQSQASPSPRPQQQPQPPQQPSSQPPPQQPLQQPQPQPQQPPPQQQPQQQQQPQHESPYLHGYTAAQQPQPTHQYHHSPTPPGGYQSQQTPSMNFQQSPLQTNFQQYNPNAAQAMQARANGMSSNHGYMPGIPHYSQSQPTQVLYERARMAASAKSSPTSRKSGLPSQRRPWTTEEENALMAGLDRVKGPHWSQILAMFGPGGTISEALKDRNQVQLKDKARNLKLFFLKSGIEVPYYLKFVTGELKTRAPAQAAKREARERQKKQGEEDKAHVEGIKGMMALAGAHGTPVSGHEMSASPSLPPDANSQSVFDQTAEQNLMQTLSQEVHGSQYPQQHTQQPQDHIDPHMQLGQ</sequence>
<feature type="compositionally biased region" description="Polar residues" evidence="4">
    <location>
        <begin position="696"/>
        <end position="708"/>
    </location>
</feature>
<dbReference type="Pfam" id="PF08558">
    <property type="entry name" value="TRF"/>
    <property type="match status" value="1"/>
</dbReference>
<feature type="region of interest" description="Disordered" evidence="4">
    <location>
        <begin position="524"/>
        <end position="637"/>
    </location>
</feature>
<dbReference type="SMART" id="SM00717">
    <property type="entry name" value="SANT"/>
    <property type="match status" value="1"/>
</dbReference>
<feature type="compositionally biased region" description="Polar residues" evidence="4">
    <location>
        <begin position="473"/>
        <end position="490"/>
    </location>
</feature>
<dbReference type="AlphaFoldDB" id="A0A9W4MRT4"/>
<evidence type="ECO:0000256" key="1">
    <source>
        <dbReference type="ARBA" id="ARBA00023125"/>
    </source>
</evidence>
<feature type="region of interest" description="Disordered" evidence="4">
    <location>
        <begin position="81"/>
        <end position="119"/>
    </location>
</feature>